<accession>A0AA36NFP5</accession>
<organism evidence="1 2">
    <name type="scientific">Effrenium voratum</name>
    <dbReference type="NCBI Taxonomy" id="2562239"/>
    <lineage>
        <taxon>Eukaryota</taxon>
        <taxon>Sar</taxon>
        <taxon>Alveolata</taxon>
        <taxon>Dinophyceae</taxon>
        <taxon>Suessiales</taxon>
        <taxon>Symbiodiniaceae</taxon>
        <taxon>Effrenium</taxon>
    </lineage>
</organism>
<dbReference type="AlphaFoldDB" id="A0AA36NFP5"/>
<evidence type="ECO:0000313" key="1">
    <source>
        <dbReference type="EMBL" id="CAJ1404629.1"/>
    </source>
</evidence>
<keyword evidence="2" id="KW-1185">Reference proteome</keyword>
<sequence length="154" mass="16920">MKCDTPRSAQWPSIRLAGTCSAGWDGTVGFQSFNKSEQVSAQLVSCDYDRIYTCKPGIQSGMTCCTLERGPQGDVPLAARYDKVGMSLCQPQGWCSKCRQVPPRLDVLQALGFQGRRCRKQRCRDVVEKEAISVLQAAFSIGALAFAEGFPDSW</sequence>
<reference evidence="1" key="1">
    <citation type="submission" date="2023-08" db="EMBL/GenBank/DDBJ databases">
        <authorList>
            <person name="Chen Y."/>
            <person name="Shah S."/>
            <person name="Dougan E. K."/>
            <person name="Thang M."/>
            <person name="Chan C."/>
        </authorList>
    </citation>
    <scope>NUCLEOTIDE SEQUENCE</scope>
</reference>
<name>A0AA36NFP5_9DINO</name>
<evidence type="ECO:0000313" key="2">
    <source>
        <dbReference type="Proteomes" id="UP001178507"/>
    </source>
</evidence>
<gene>
    <name evidence="1" type="ORF">EVOR1521_LOCUS27037</name>
</gene>
<dbReference type="Proteomes" id="UP001178507">
    <property type="component" value="Unassembled WGS sequence"/>
</dbReference>
<proteinExistence type="predicted"/>
<protein>
    <submittedName>
        <fullName evidence="1">Uncharacterized protein</fullName>
    </submittedName>
</protein>
<dbReference type="EMBL" id="CAUJNA010003549">
    <property type="protein sequence ID" value="CAJ1404629.1"/>
    <property type="molecule type" value="Genomic_DNA"/>
</dbReference>
<comment type="caution">
    <text evidence="1">The sequence shown here is derived from an EMBL/GenBank/DDBJ whole genome shotgun (WGS) entry which is preliminary data.</text>
</comment>